<keyword evidence="3" id="KW-0175">Coiled coil</keyword>
<evidence type="ECO:0000259" key="4">
    <source>
        <dbReference type="PROSITE" id="PS50048"/>
    </source>
</evidence>
<dbReference type="Proteomes" id="UP000639643">
    <property type="component" value="Unassembled WGS sequence"/>
</dbReference>
<dbReference type="SUPFAM" id="SSF57701">
    <property type="entry name" value="Zn2/Cys6 DNA-binding domain"/>
    <property type="match status" value="1"/>
</dbReference>
<dbReference type="PANTHER" id="PTHR47256">
    <property type="entry name" value="ZN(II)2CYS6 TRANSCRIPTION FACTOR (EUROFUNG)-RELATED"/>
    <property type="match status" value="1"/>
</dbReference>
<proteinExistence type="predicted"/>
<dbReference type="InterPro" id="IPR007219">
    <property type="entry name" value="XnlR_reg_dom"/>
</dbReference>
<accession>A0A8H6IWW5</accession>
<dbReference type="OrthoDB" id="2943660at2759"/>
<dbReference type="PANTHER" id="PTHR47256:SF1">
    <property type="entry name" value="ZN(II)2CYS6 TRANSCRIPTION FACTOR (EUROFUNG)"/>
    <property type="match status" value="1"/>
</dbReference>
<dbReference type="GO" id="GO:0006351">
    <property type="term" value="P:DNA-templated transcription"/>
    <property type="evidence" value="ECO:0007669"/>
    <property type="project" value="InterPro"/>
</dbReference>
<keyword evidence="6" id="KW-1185">Reference proteome</keyword>
<dbReference type="PROSITE" id="PS00463">
    <property type="entry name" value="ZN2_CY6_FUNGAL_1"/>
    <property type="match status" value="1"/>
</dbReference>
<name>A0A8H6IWW5_9PEZI</name>
<keyword evidence="2" id="KW-0539">Nucleus</keyword>
<feature type="domain" description="Zn(2)-C6 fungal-type" evidence="4">
    <location>
        <begin position="109"/>
        <end position="139"/>
    </location>
</feature>
<evidence type="ECO:0000313" key="6">
    <source>
        <dbReference type="Proteomes" id="UP000639643"/>
    </source>
</evidence>
<comment type="caution">
    <text evidence="5">The sequence shown here is derived from an EMBL/GenBank/DDBJ whole genome shotgun (WGS) entry which is preliminary data.</text>
</comment>
<evidence type="ECO:0000256" key="2">
    <source>
        <dbReference type="ARBA" id="ARBA00023242"/>
    </source>
</evidence>
<feature type="coiled-coil region" evidence="3">
    <location>
        <begin position="148"/>
        <end position="175"/>
    </location>
</feature>
<evidence type="ECO:0000256" key="3">
    <source>
        <dbReference type="SAM" id="Coils"/>
    </source>
</evidence>
<protein>
    <submittedName>
        <fullName evidence="5">Nitrogen assimilation transcription factor nirA 5</fullName>
    </submittedName>
</protein>
<dbReference type="GO" id="GO:0008270">
    <property type="term" value="F:zinc ion binding"/>
    <property type="evidence" value="ECO:0007669"/>
    <property type="project" value="InterPro"/>
</dbReference>
<dbReference type="GO" id="GO:0003677">
    <property type="term" value="F:DNA binding"/>
    <property type="evidence" value="ECO:0007669"/>
    <property type="project" value="InterPro"/>
</dbReference>
<keyword evidence="1" id="KW-0479">Metal-binding</keyword>
<dbReference type="Pfam" id="PF00172">
    <property type="entry name" value="Zn_clus"/>
    <property type="match status" value="1"/>
</dbReference>
<evidence type="ECO:0000313" key="5">
    <source>
        <dbReference type="EMBL" id="KAF6802300.1"/>
    </source>
</evidence>
<sequence length="713" mass="78791">MLRPPSPEERTTLYSLSPLVFPAKPPTPNYQPPPLSPSYPAAVTTRGLAIMDSRPPGARPPVPEGESSAASTAFRAILPAIAAGTSQGRGTGTFPDRLTKHPRHQVPSACLQCRRRKVKCSGTRPACWRCATQELECEWDTEPDTSRVVSIRRRKEELERENEDLHELLRYLHARPEEEAVEIFKRLRASGDALQVLDFVRSGDLLLGRPPGPELGGGKGAGPSTPVLNADDVDDDLPASSASFRVPARPWTTLANDGVVSELVAAFFLWDEPFLLAFVDRDAFLEDMQDASPDTASYCSPLLVNAICALRSHTSRRAKAYGHVNGCDMRTRFFDEAKHLLDKENGRISLTTAQALFIMYLSAAATGTDRAARMYLLAACDMAQRPKVLASGSNRGAGGGKSAKQQERHRQIMSRALWGMYCFESIFAFAYLRPSFLPVPSIPRLFVDKNLLNPPERLSQAQRNALLLDATCDLSILFNETMLYNQRTRASDVGNAEDIQRRITLFDALRSWRTLVPQQLQEVDGFWPPAYYLRAFEDQVILGIFRPLRPDLQLPQTGRAGDLLVAYCERTIAGVEEYEGAISLRDCSSMILLPLFHAAVTLARLLDRPKSHDVFARTSRLIRDRVDDFPLAAFLLQGLLAVAADGGTQIPHAAKQWFEGLPLDESMLRDVPISFVLPAQYESATEQDHGDGGGGGIQLGHLISSWSWLSVSD</sequence>
<dbReference type="InterPro" id="IPR036864">
    <property type="entry name" value="Zn2-C6_fun-type_DNA-bd_sf"/>
</dbReference>
<dbReference type="CDD" id="cd00067">
    <property type="entry name" value="GAL4"/>
    <property type="match status" value="1"/>
</dbReference>
<dbReference type="PROSITE" id="PS50048">
    <property type="entry name" value="ZN2_CY6_FUNGAL_2"/>
    <property type="match status" value="1"/>
</dbReference>
<dbReference type="InterPro" id="IPR001138">
    <property type="entry name" value="Zn2Cys6_DnaBD"/>
</dbReference>
<dbReference type="CDD" id="cd12148">
    <property type="entry name" value="fungal_TF_MHR"/>
    <property type="match status" value="1"/>
</dbReference>
<dbReference type="SMART" id="SM00066">
    <property type="entry name" value="GAL4"/>
    <property type="match status" value="1"/>
</dbReference>
<dbReference type="Pfam" id="PF04082">
    <property type="entry name" value="Fungal_trans"/>
    <property type="match status" value="1"/>
</dbReference>
<evidence type="ECO:0000256" key="1">
    <source>
        <dbReference type="ARBA" id="ARBA00022723"/>
    </source>
</evidence>
<dbReference type="AlphaFoldDB" id="A0A8H6IWW5"/>
<organism evidence="5 6">
    <name type="scientific">Colletotrichum musicola</name>
    <dbReference type="NCBI Taxonomy" id="2175873"/>
    <lineage>
        <taxon>Eukaryota</taxon>
        <taxon>Fungi</taxon>
        <taxon>Dikarya</taxon>
        <taxon>Ascomycota</taxon>
        <taxon>Pezizomycotina</taxon>
        <taxon>Sordariomycetes</taxon>
        <taxon>Hypocreomycetidae</taxon>
        <taxon>Glomerellales</taxon>
        <taxon>Glomerellaceae</taxon>
        <taxon>Colletotrichum</taxon>
        <taxon>Colletotrichum orchidearum species complex</taxon>
    </lineage>
</organism>
<gene>
    <name evidence="5" type="ORF">CMUS01_15395</name>
</gene>
<dbReference type="GO" id="GO:0000981">
    <property type="term" value="F:DNA-binding transcription factor activity, RNA polymerase II-specific"/>
    <property type="evidence" value="ECO:0007669"/>
    <property type="project" value="InterPro"/>
</dbReference>
<reference evidence="5" key="1">
    <citation type="journal article" date="2020" name="Phytopathology">
        <title>Genome Sequence Resources of Colletotrichum truncatum, C. plurivorum, C. musicola, and C. sojae: Four Species Pathogenic to Soybean (Glycine max).</title>
        <authorList>
            <person name="Rogerio F."/>
            <person name="Boufleur T.R."/>
            <person name="Ciampi-Guillardi M."/>
            <person name="Sukno S.A."/>
            <person name="Thon M.R."/>
            <person name="Massola Junior N.S."/>
            <person name="Baroncelli R."/>
        </authorList>
    </citation>
    <scope>NUCLEOTIDE SEQUENCE</scope>
    <source>
        <strain evidence="5">LFN0074</strain>
    </source>
</reference>
<dbReference type="Gene3D" id="4.10.240.10">
    <property type="entry name" value="Zn(2)-C6 fungal-type DNA-binding domain"/>
    <property type="match status" value="1"/>
</dbReference>
<dbReference type="InterPro" id="IPR053187">
    <property type="entry name" value="Notoamide_regulator"/>
</dbReference>
<dbReference type="EMBL" id="WIGM01001280">
    <property type="protein sequence ID" value="KAF6802300.1"/>
    <property type="molecule type" value="Genomic_DNA"/>
</dbReference>